<dbReference type="InterPro" id="IPR014001">
    <property type="entry name" value="Helicase_ATP-bd"/>
</dbReference>
<feature type="domain" description="Helicase C-terminal" evidence="6">
    <location>
        <begin position="597"/>
        <end position="759"/>
    </location>
</feature>
<feature type="region of interest" description="Disordered" evidence="4">
    <location>
        <begin position="164"/>
        <end position="184"/>
    </location>
</feature>
<dbReference type="Pfam" id="PF00176">
    <property type="entry name" value="SNF2-rel_dom"/>
    <property type="match status" value="1"/>
</dbReference>
<dbReference type="PANTHER" id="PTHR45629:SF7">
    <property type="entry name" value="DNA EXCISION REPAIR PROTEIN ERCC-6-RELATED"/>
    <property type="match status" value="1"/>
</dbReference>
<keyword evidence="1" id="KW-0547">Nucleotide-binding</keyword>
<dbReference type="GO" id="GO:0005634">
    <property type="term" value="C:nucleus"/>
    <property type="evidence" value="ECO:0007669"/>
    <property type="project" value="TreeGrafter"/>
</dbReference>
<dbReference type="Gene3D" id="1.20.120.850">
    <property type="entry name" value="SWI2/SNF2 ATPases, N-terminal domain"/>
    <property type="match status" value="1"/>
</dbReference>
<dbReference type="Proteomes" id="UP000186303">
    <property type="component" value="Chromosome 6"/>
</dbReference>
<dbReference type="InterPro" id="IPR050496">
    <property type="entry name" value="SNF2_RAD54_helicase_repair"/>
</dbReference>
<gene>
    <name evidence="7" type="ORF">MSYG_3873</name>
</gene>
<proteinExistence type="predicted"/>
<feature type="compositionally biased region" description="Polar residues" evidence="4">
    <location>
        <begin position="164"/>
        <end position="182"/>
    </location>
</feature>
<protein>
    <submittedName>
        <fullName evidence="7">Similar to S.cerevisiae protein RDH54 (DNA-dependent ATPase)</fullName>
    </submittedName>
</protein>
<dbReference type="InterPro" id="IPR000330">
    <property type="entry name" value="SNF2_N"/>
</dbReference>
<dbReference type="SMART" id="SM00490">
    <property type="entry name" value="HELICc"/>
    <property type="match status" value="1"/>
</dbReference>
<feature type="compositionally biased region" description="Basic residues" evidence="4">
    <location>
        <begin position="13"/>
        <end position="25"/>
    </location>
</feature>
<evidence type="ECO:0000313" key="8">
    <source>
        <dbReference type="Proteomes" id="UP000186303"/>
    </source>
</evidence>
<dbReference type="InterPro" id="IPR049730">
    <property type="entry name" value="SNF2/RAD54-like_C"/>
</dbReference>
<name>A0A1M8ABF2_MALS4</name>
<evidence type="ECO:0000256" key="4">
    <source>
        <dbReference type="SAM" id="MobiDB-lite"/>
    </source>
</evidence>
<evidence type="ECO:0000259" key="5">
    <source>
        <dbReference type="PROSITE" id="PS51192"/>
    </source>
</evidence>
<dbReference type="InterPro" id="IPR027417">
    <property type="entry name" value="P-loop_NTPase"/>
</dbReference>
<evidence type="ECO:0000256" key="3">
    <source>
        <dbReference type="ARBA" id="ARBA00022840"/>
    </source>
</evidence>
<dbReference type="Gene3D" id="3.40.50.10810">
    <property type="entry name" value="Tandem AAA-ATPase domain"/>
    <property type="match status" value="1"/>
</dbReference>
<keyword evidence="8" id="KW-1185">Reference proteome</keyword>
<evidence type="ECO:0000256" key="1">
    <source>
        <dbReference type="ARBA" id="ARBA00022741"/>
    </source>
</evidence>
<dbReference type="OrthoDB" id="413460at2759"/>
<accession>A0A1M8ABF2</accession>
<dbReference type="STRING" id="1230383.A0A1M8ABF2"/>
<feature type="domain" description="Helicase ATP-binding" evidence="5">
    <location>
        <begin position="263"/>
        <end position="437"/>
    </location>
</feature>
<feature type="region of interest" description="Disordered" evidence="4">
    <location>
        <begin position="1"/>
        <end position="49"/>
    </location>
</feature>
<keyword evidence="2" id="KW-0378">Hydrolase</keyword>
<dbReference type="PROSITE" id="PS51192">
    <property type="entry name" value="HELICASE_ATP_BIND_1"/>
    <property type="match status" value="1"/>
</dbReference>
<keyword evidence="3" id="KW-0067">ATP-binding</keyword>
<dbReference type="GO" id="GO:0007131">
    <property type="term" value="P:reciprocal meiotic recombination"/>
    <property type="evidence" value="ECO:0007669"/>
    <property type="project" value="TreeGrafter"/>
</dbReference>
<dbReference type="Gene3D" id="3.40.50.300">
    <property type="entry name" value="P-loop containing nucleotide triphosphate hydrolases"/>
    <property type="match status" value="1"/>
</dbReference>
<evidence type="ECO:0000313" key="7">
    <source>
        <dbReference type="EMBL" id="SHO79524.1"/>
    </source>
</evidence>
<dbReference type="SUPFAM" id="SSF52540">
    <property type="entry name" value="P-loop containing nucleoside triphosphate hydrolases"/>
    <property type="match status" value="2"/>
</dbReference>
<dbReference type="AlphaFoldDB" id="A0A1M8ABF2"/>
<reference evidence="8" key="1">
    <citation type="journal article" date="2017" name="Nucleic Acids Res.">
        <title>Proteogenomics produces comprehensive and highly accurate protein-coding gene annotation in a complete genome assembly of Malassezia sympodialis.</title>
        <authorList>
            <person name="Zhu Y."/>
            <person name="Engstroem P.G."/>
            <person name="Tellgren-Roth C."/>
            <person name="Baudo C.D."/>
            <person name="Kennell J.C."/>
            <person name="Sun S."/>
            <person name="Billmyre R.B."/>
            <person name="Schroeder M.S."/>
            <person name="Andersson A."/>
            <person name="Holm T."/>
            <person name="Sigurgeirsson B."/>
            <person name="Wu G."/>
            <person name="Sankaranarayanan S.R."/>
            <person name="Siddharthan R."/>
            <person name="Sanyal K."/>
            <person name="Lundeberg J."/>
            <person name="Nystedt B."/>
            <person name="Boekhout T."/>
            <person name="Dawson T.L. Jr."/>
            <person name="Heitman J."/>
            <person name="Scheynius A."/>
            <person name="Lehtioe J."/>
        </authorList>
    </citation>
    <scope>NUCLEOTIDE SEQUENCE [LARGE SCALE GENOMIC DNA]</scope>
    <source>
        <strain evidence="8">ATCC 42132</strain>
    </source>
</reference>
<feature type="compositionally biased region" description="Basic and acidic residues" evidence="4">
    <location>
        <begin position="26"/>
        <end position="36"/>
    </location>
</feature>
<dbReference type="VEuPathDB" id="FungiDB:MSYG_3873"/>
<dbReference type="SMART" id="SM00487">
    <property type="entry name" value="DEXDc"/>
    <property type="match status" value="1"/>
</dbReference>
<dbReference type="PANTHER" id="PTHR45629">
    <property type="entry name" value="SNF2/RAD54 FAMILY MEMBER"/>
    <property type="match status" value="1"/>
</dbReference>
<dbReference type="EMBL" id="LT671826">
    <property type="protein sequence ID" value="SHO79524.1"/>
    <property type="molecule type" value="Genomic_DNA"/>
</dbReference>
<dbReference type="InterPro" id="IPR038718">
    <property type="entry name" value="SNF2-like_sf"/>
</dbReference>
<evidence type="ECO:0000259" key="6">
    <source>
        <dbReference type="PROSITE" id="PS51194"/>
    </source>
</evidence>
<dbReference type="GO" id="GO:0015616">
    <property type="term" value="F:DNA translocase activity"/>
    <property type="evidence" value="ECO:0007669"/>
    <property type="project" value="TreeGrafter"/>
</dbReference>
<dbReference type="GO" id="GO:0000724">
    <property type="term" value="P:double-strand break repair via homologous recombination"/>
    <property type="evidence" value="ECO:0007669"/>
    <property type="project" value="TreeGrafter"/>
</dbReference>
<evidence type="ECO:0000256" key="2">
    <source>
        <dbReference type="ARBA" id="ARBA00022801"/>
    </source>
</evidence>
<organism evidence="7 8">
    <name type="scientific">Malassezia sympodialis (strain ATCC 42132)</name>
    <name type="common">Atopic eczema-associated yeast</name>
    <dbReference type="NCBI Taxonomy" id="1230383"/>
    <lineage>
        <taxon>Eukaryota</taxon>
        <taxon>Fungi</taxon>
        <taxon>Dikarya</taxon>
        <taxon>Basidiomycota</taxon>
        <taxon>Ustilaginomycotina</taxon>
        <taxon>Malasseziomycetes</taxon>
        <taxon>Malasseziales</taxon>
        <taxon>Malasseziaceae</taxon>
        <taxon>Malassezia</taxon>
    </lineage>
</organism>
<dbReference type="CDD" id="cd18793">
    <property type="entry name" value="SF2_C_SNF"/>
    <property type="match status" value="1"/>
</dbReference>
<dbReference type="Pfam" id="PF00271">
    <property type="entry name" value="Helicase_C"/>
    <property type="match status" value="1"/>
</dbReference>
<dbReference type="InterPro" id="IPR001650">
    <property type="entry name" value="Helicase_C-like"/>
</dbReference>
<dbReference type="GO" id="GO:0016787">
    <property type="term" value="F:hydrolase activity"/>
    <property type="evidence" value="ECO:0007669"/>
    <property type="project" value="UniProtKB-KW"/>
</dbReference>
<sequence length="963" mass="108365">MATFSSEEAQGKLLRKFHTPLKRKSKENEESSDNEKTSTSLPSKPVPLLPSASEPSYLCQWRAPQTRKHKTWDGDAILMLHANKTTCSLRSIHDGSMIVTNAAFRKSDVQEGDELYVGGKEIVIERMLASSADIFQGSYEEGNSRERWGLNTPRSRLGLQQRPIPSSQFYSTPRQKTPVNLTKRTDPMPLKMIQEPHPRYDPNAPGAVVMKRPSMKHQQLFGRGLPVVDVVLDPELARILRPHQIEGVKFMYEAVTGMTSVDYGHASTGQGAILADEMGLGKTLQTIALIMTLLGQNCYFSSVTTGTVEKVLIVCPLTLVVNWKREFRKWVGRSSVGLLAVEGDGRSEVERFVSGRQYQILILGYERLRNCVNELAKAFPSVGLVVCDEGHRLKSKDTKTTKCFDLLPTRRRLLLTGTPIQNDLREFYTMVDFVYPGLFDQYSVFKRIFEDPIMRSRLQHCSEETLRLGRARNKALATVTKGIIIRRTADLLDSYLPPKYEMVLFCTMTPIQRRVYGLCSEFVSNQLALSEVRNFLPYITLLRQLCNAPDLLRQDLTMVPRETESKAQALARAVEALLDQKQLSSPNSLHNSGKMMVLHRLLTSIHQHTKDRVIIVSNYTTTLDMLQRYCVQQNFTTLRLDGRTKADARSKLVHQFNKQLDDRTDADPFVFLLSSKSGGVGLNLIGGNRLILFDSDWNPATDRQAMARIHRDGQRKPCYIYRMLLAGSMDEKIYQRQVTKIGLSDALMDSSNDNDTNDTTGDSFSQEELRDIFNYHSETKCLTHDLLGCPCNGSGVEPVEPNMDRGDSPEPDASSIRHVGFISAAQLSNEVDYNRTQRRKLARQLTGLLHFDFGLHAASFSCDDMLRQARAMEEETNQTHIYSEQEPSPDLTICKDRLQTPVDNDTDILEQLLLKYLRTSAVSSSYGLGGQLSYVFVKPPELGPVPDTTTVPPAAPVLGTHPA</sequence>
<dbReference type="GO" id="GO:0005524">
    <property type="term" value="F:ATP binding"/>
    <property type="evidence" value="ECO:0007669"/>
    <property type="project" value="InterPro"/>
</dbReference>
<dbReference type="PROSITE" id="PS51194">
    <property type="entry name" value="HELICASE_CTER"/>
    <property type="match status" value="1"/>
</dbReference>